<comment type="caution">
    <text evidence="6">The sequence shown here is derived from an EMBL/GenBank/DDBJ whole genome shotgun (WGS) entry which is preliminary data.</text>
</comment>
<evidence type="ECO:0000313" key="6">
    <source>
        <dbReference type="EMBL" id="KAG5772056.1"/>
    </source>
</evidence>
<reference evidence="6" key="2">
    <citation type="submission" date="2020-10" db="EMBL/GenBank/DDBJ databases">
        <authorList>
            <person name="Peck L.D."/>
            <person name="Nowell R.W."/>
            <person name="Flood J."/>
            <person name="Ryan M.J."/>
            <person name="Barraclough T.G."/>
        </authorList>
    </citation>
    <scope>NUCLEOTIDE SEQUENCE</scope>
    <source>
        <strain evidence="6">IMI 127659i</strain>
    </source>
</reference>
<dbReference type="GO" id="GO:0050897">
    <property type="term" value="F:cobalt ion binding"/>
    <property type="evidence" value="ECO:0007669"/>
    <property type="project" value="TreeGrafter"/>
</dbReference>
<dbReference type="Pfam" id="PF01544">
    <property type="entry name" value="CorA"/>
    <property type="match status" value="1"/>
</dbReference>
<dbReference type="PANTHER" id="PTHR46494">
    <property type="entry name" value="CORA FAMILY METAL ION TRANSPORTER (EUROFUNG)"/>
    <property type="match status" value="1"/>
</dbReference>
<dbReference type="EMBL" id="JADFTT010000029">
    <property type="protein sequence ID" value="KAG5772056.1"/>
    <property type="molecule type" value="Genomic_DNA"/>
</dbReference>
<feature type="transmembrane region" description="Helical" evidence="5">
    <location>
        <begin position="210"/>
        <end position="232"/>
    </location>
</feature>
<dbReference type="GO" id="GO:0015087">
    <property type="term" value="F:cobalt ion transmembrane transporter activity"/>
    <property type="evidence" value="ECO:0007669"/>
    <property type="project" value="TreeGrafter"/>
</dbReference>
<keyword evidence="2 5" id="KW-0812">Transmembrane</keyword>
<name>A0A9P7IA62_9HYPO</name>
<dbReference type="GO" id="GO:0015095">
    <property type="term" value="F:magnesium ion transmembrane transporter activity"/>
    <property type="evidence" value="ECO:0007669"/>
    <property type="project" value="TreeGrafter"/>
</dbReference>
<proteinExistence type="predicted"/>
<feature type="transmembrane region" description="Helical" evidence="5">
    <location>
        <begin position="184"/>
        <end position="204"/>
    </location>
</feature>
<protein>
    <submittedName>
        <fullName evidence="6">Uncharacterized protein</fullName>
    </submittedName>
</protein>
<dbReference type="InterPro" id="IPR045863">
    <property type="entry name" value="CorA_TM1_TM2"/>
</dbReference>
<sequence>MATTGTTDRAGSSAQEAEPFPQSISHLHANYGGHLKADIMVHDVFYTLSELFEFSAASVDQLLKHFEDSIAELLRLDNPDTTKISELLILKSYIDDYRSYVGNVLKVVKTRGNPKWPRETEPKKRERADLVAERLELRYEHLLGKCDRLSDHCASGISILMSLDAHEQAAKAMTQAGRLGKLSVLAYVYIPITFAASFYGMNFAELGDHLSIWCFFAMAAPLLAVSMVAWFVDVRTTCKRCWTVCTEGLRRRYREYR</sequence>
<dbReference type="Proteomes" id="UP000750502">
    <property type="component" value="Unassembled WGS sequence"/>
</dbReference>
<accession>A0A9P7IA62</accession>
<evidence type="ECO:0000313" key="7">
    <source>
        <dbReference type="Proteomes" id="UP000750502"/>
    </source>
</evidence>
<evidence type="ECO:0000256" key="3">
    <source>
        <dbReference type="ARBA" id="ARBA00022989"/>
    </source>
</evidence>
<evidence type="ECO:0000256" key="4">
    <source>
        <dbReference type="ARBA" id="ARBA00023136"/>
    </source>
</evidence>
<dbReference type="InterPro" id="IPR002523">
    <property type="entry name" value="MgTranspt_CorA/ZnTranspt_ZntB"/>
</dbReference>
<organism evidence="6 7">
    <name type="scientific">Fusarium xylarioides</name>
    <dbReference type="NCBI Taxonomy" id="221167"/>
    <lineage>
        <taxon>Eukaryota</taxon>
        <taxon>Fungi</taxon>
        <taxon>Dikarya</taxon>
        <taxon>Ascomycota</taxon>
        <taxon>Pezizomycotina</taxon>
        <taxon>Sordariomycetes</taxon>
        <taxon>Hypocreomycetidae</taxon>
        <taxon>Hypocreales</taxon>
        <taxon>Nectriaceae</taxon>
        <taxon>Fusarium</taxon>
        <taxon>Fusarium fujikuroi species complex</taxon>
    </lineage>
</organism>
<gene>
    <name evidence="6" type="ORF">H9Q72_001669</name>
</gene>
<dbReference type="PANTHER" id="PTHR46494:SF1">
    <property type="entry name" value="CORA FAMILY METAL ION TRANSPORTER (EUROFUNG)"/>
    <property type="match status" value="1"/>
</dbReference>
<dbReference type="GO" id="GO:0000287">
    <property type="term" value="F:magnesium ion binding"/>
    <property type="evidence" value="ECO:0007669"/>
    <property type="project" value="TreeGrafter"/>
</dbReference>
<dbReference type="SUPFAM" id="SSF144083">
    <property type="entry name" value="Magnesium transport protein CorA, transmembrane region"/>
    <property type="match status" value="1"/>
</dbReference>
<keyword evidence="3 5" id="KW-1133">Transmembrane helix</keyword>
<dbReference type="GO" id="GO:0005886">
    <property type="term" value="C:plasma membrane"/>
    <property type="evidence" value="ECO:0007669"/>
    <property type="project" value="UniProtKB-SubCell"/>
</dbReference>
<evidence type="ECO:0000256" key="1">
    <source>
        <dbReference type="ARBA" id="ARBA00004651"/>
    </source>
</evidence>
<dbReference type="OrthoDB" id="3231000at2759"/>
<evidence type="ECO:0000256" key="5">
    <source>
        <dbReference type="SAM" id="Phobius"/>
    </source>
</evidence>
<reference evidence="6" key="1">
    <citation type="journal article" date="2020" name="bioRxiv">
        <title>Historical genomics reveals the evolutionary mechanisms behind multiple outbreaks of the host-specific coffee wilt pathogen Fusarium xylarioides.</title>
        <authorList>
            <person name="Peck D."/>
            <person name="Nowell R.W."/>
            <person name="Flood J."/>
            <person name="Ryan M.J."/>
            <person name="Barraclough T.G."/>
        </authorList>
    </citation>
    <scope>NUCLEOTIDE SEQUENCE</scope>
    <source>
        <strain evidence="6">IMI 127659i</strain>
    </source>
</reference>
<evidence type="ECO:0000256" key="2">
    <source>
        <dbReference type="ARBA" id="ARBA00022692"/>
    </source>
</evidence>
<dbReference type="AlphaFoldDB" id="A0A9P7IA62"/>
<keyword evidence="7" id="KW-1185">Reference proteome</keyword>
<keyword evidence="4 5" id="KW-0472">Membrane</keyword>
<dbReference type="Gene3D" id="1.20.58.340">
    <property type="entry name" value="Magnesium transport protein CorA, transmembrane region"/>
    <property type="match status" value="1"/>
</dbReference>
<comment type="subcellular location">
    <subcellularLocation>
        <location evidence="1">Cell membrane</location>
        <topology evidence="1">Multi-pass membrane protein</topology>
    </subcellularLocation>
</comment>